<dbReference type="InterPro" id="IPR008906">
    <property type="entry name" value="HATC_C_dom"/>
</dbReference>
<dbReference type="AlphaFoldDB" id="A0A8J5NVS2"/>
<keyword evidence="5" id="KW-0539">Nucleus</keyword>
<reference evidence="8" key="1">
    <citation type="submission" date="2021-04" db="EMBL/GenBank/DDBJ databases">
        <title>First draft genome resource for Brassicaceae pathogens Fusarium oxysporum f. sp. raphani and Fusarium oxysporum f. sp. rapae.</title>
        <authorList>
            <person name="Asai S."/>
        </authorList>
    </citation>
    <scope>NUCLEOTIDE SEQUENCE</scope>
    <source>
        <strain evidence="8">Tf1208</strain>
    </source>
</reference>
<dbReference type="EMBL" id="JAELUQ010000009">
    <property type="protein sequence ID" value="KAG7408375.1"/>
    <property type="molecule type" value="Genomic_DNA"/>
</dbReference>
<dbReference type="GO" id="GO:0005634">
    <property type="term" value="C:nucleus"/>
    <property type="evidence" value="ECO:0007669"/>
    <property type="project" value="UniProtKB-SubCell"/>
</dbReference>
<evidence type="ECO:0000256" key="4">
    <source>
        <dbReference type="ARBA" id="ARBA00022833"/>
    </source>
</evidence>
<feature type="region of interest" description="Disordered" evidence="6">
    <location>
        <begin position="1"/>
        <end position="21"/>
    </location>
</feature>
<comment type="caution">
    <text evidence="8">The sequence shown here is derived from an EMBL/GenBank/DDBJ whole genome shotgun (WGS) entry which is preliminary data.</text>
</comment>
<dbReference type="Proteomes" id="UP000694050">
    <property type="component" value="Unassembled WGS sequence"/>
</dbReference>
<organism evidence="8 9">
    <name type="scientific">Fusarium oxysporum f. sp. rapae</name>
    <dbReference type="NCBI Taxonomy" id="485398"/>
    <lineage>
        <taxon>Eukaryota</taxon>
        <taxon>Fungi</taxon>
        <taxon>Dikarya</taxon>
        <taxon>Ascomycota</taxon>
        <taxon>Pezizomycotina</taxon>
        <taxon>Sordariomycetes</taxon>
        <taxon>Hypocreomycetidae</taxon>
        <taxon>Hypocreales</taxon>
        <taxon>Nectriaceae</taxon>
        <taxon>Fusarium</taxon>
        <taxon>Fusarium oxysporum species complex</taxon>
    </lineage>
</organism>
<dbReference type="PANTHER" id="PTHR46481:SF10">
    <property type="entry name" value="ZINC FINGER BED DOMAIN-CONTAINING PROTEIN 39"/>
    <property type="match status" value="1"/>
</dbReference>
<keyword evidence="2" id="KW-0479">Metal-binding</keyword>
<keyword evidence="4" id="KW-0862">Zinc</keyword>
<accession>A0A8J5NVS2</accession>
<feature type="region of interest" description="Disordered" evidence="6">
    <location>
        <begin position="139"/>
        <end position="169"/>
    </location>
</feature>
<sequence length="1194" mass="136772">MPDKESIAGTSSSSSFETTQSVAGNSALSNLRRTRSVASQLATVRPEHLDVAQPSSLPSLYIDGLRYVLEDWIHKKRRRSLSWILRYGKYVIRLSDDGTAGGRYWVCGLCDARNQVKILEAKATTSPIYHLNNDHHIYKPSTAHDNGPDSEPESSNRTSPAPSSSVSVLDMQKRAAKRRPLIVESRADIFKRLLLGWITDANIPLHGVEHKLFRQLLAFLDDEFVVEVLPTSGNTVRRWILQEFEEHTRMLKDEMNKALSKVHTSFDMWTSPNGIAILSVIAYYVDIAGTPQVRLISLEKLSGSHGGENQAILMAKVIRKYGLEKKIGFFTADNADPCDTCVRALLKMFNPRASPTGLEGLEGERRIRCVGHILNLSAKAFLEGDSSDIFDSHIAEKDQKKERELLREWRKRGPIGKLHNLVYWIRRNPQRRELFLSITSGKVDQSIMAELGVWFVDDTLKGLMVKADNDTRWNSVYLMVHRALRLRDIIDVFCKLSLLDPKEEKRVSAEDVLSCEDWVVLAEIIEILQPYLTYTKHFEGRAPRFAEVLPTMYLLKDHLSEMRQRYSSNLIPAPYRAPRITLEEPVLDCIIVAAPTDGREREQQGGLQQDTGVSTWGRYSTMESTTSGEPSSPLYQAEISVQFEDKDLDPEPFELSDDGLHFIQHSIKYAMSKLDKYRNLMERSVVYWAAMILHPGYGIGFLQLRLPNQVDSILRDFRDYFDRHYAQERCRCVGHVVNIVVKQMLYGKNPDAFEKEVFEGLHTAAKEHEVWRRRGSVGKWHNFAVEVSRSDTWTDMLKKVQAVESQLSDDAQLKKHRPVGVVVDNATRWLSQFSMIERALVLRPFYNSFVQRASNEWEKVNLTRAGHIKKGSKLPFFLKEENRMTADDWHVLGTLYDILLDFQLVVRGLEGDGQGKHQRKVEENEIDPPLSGTSWDLIHAYEFLLETLESAKRAVANFPDGHHLAVNINLGWLKLNEYYEHLNDSPLIYGAAVLHPAYRWALFDDLWGDDDERQLWITKAKEMVQDLWEREYRDLEVDDPEIQLPANKRLKTSRNKFTAWRTKKRGLTAGGISVTESPIQSPAQSPRSSVGGLDLDEYEQWQRDIEDADASVTDPYEYWHIRRLKYPRLSRMALDLLTVPPMSAECERLFSTTGRMVTKSRNRLDASTIGLCQTLRSWLRAGLIGSLDRILMDE</sequence>
<dbReference type="PANTHER" id="PTHR46481">
    <property type="entry name" value="ZINC FINGER BED DOMAIN-CONTAINING PROTEIN 4"/>
    <property type="match status" value="1"/>
</dbReference>
<feature type="compositionally biased region" description="Polar residues" evidence="6">
    <location>
        <begin position="1074"/>
        <end position="1088"/>
    </location>
</feature>
<evidence type="ECO:0000256" key="6">
    <source>
        <dbReference type="SAM" id="MobiDB-lite"/>
    </source>
</evidence>
<evidence type="ECO:0000259" key="7">
    <source>
        <dbReference type="Pfam" id="PF05699"/>
    </source>
</evidence>
<evidence type="ECO:0000256" key="3">
    <source>
        <dbReference type="ARBA" id="ARBA00022771"/>
    </source>
</evidence>
<evidence type="ECO:0000256" key="5">
    <source>
        <dbReference type="ARBA" id="ARBA00023242"/>
    </source>
</evidence>
<evidence type="ECO:0000313" key="9">
    <source>
        <dbReference type="Proteomes" id="UP000694050"/>
    </source>
</evidence>
<gene>
    <name evidence="8" type="ORF">Forpe1208_v012285</name>
</gene>
<protein>
    <submittedName>
        <fullName evidence="8">Putative AC transposase</fullName>
    </submittedName>
</protein>
<comment type="subcellular location">
    <subcellularLocation>
        <location evidence="1">Nucleus</location>
    </subcellularLocation>
</comment>
<feature type="compositionally biased region" description="Low complexity" evidence="6">
    <location>
        <begin position="155"/>
        <end position="168"/>
    </location>
</feature>
<dbReference type="Pfam" id="PF05699">
    <property type="entry name" value="Dimer_Tnp_hAT"/>
    <property type="match status" value="1"/>
</dbReference>
<dbReference type="GO" id="GO:0008270">
    <property type="term" value="F:zinc ion binding"/>
    <property type="evidence" value="ECO:0007669"/>
    <property type="project" value="UniProtKB-KW"/>
</dbReference>
<evidence type="ECO:0000313" key="8">
    <source>
        <dbReference type="EMBL" id="KAG7408375.1"/>
    </source>
</evidence>
<dbReference type="InterPro" id="IPR052035">
    <property type="entry name" value="ZnF_BED_domain_contain"/>
</dbReference>
<evidence type="ECO:0000256" key="2">
    <source>
        <dbReference type="ARBA" id="ARBA00022723"/>
    </source>
</evidence>
<keyword evidence="3" id="KW-0863">Zinc-finger</keyword>
<name>A0A8J5NVS2_FUSOX</name>
<dbReference type="GO" id="GO:0046983">
    <property type="term" value="F:protein dimerization activity"/>
    <property type="evidence" value="ECO:0007669"/>
    <property type="project" value="InterPro"/>
</dbReference>
<proteinExistence type="predicted"/>
<evidence type="ECO:0000256" key="1">
    <source>
        <dbReference type="ARBA" id="ARBA00004123"/>
    </source>
</evidence>
<feature type="region of interest" description="Disordered" evidence="6">
    <location>
        <begin position="1071"/>
        <end position="1092"/>
    </location>
</feature>
<feature type="domain" description="HAT C-terminal dimerisation" evidence="7">
    <location>
        <begin position="1098"/>
        <end position="1179"/>
    </location>
</feature>